<accession>A0A9D5CMF4</accession>
<evidence type="ECO:0000313" key="3">
    <source>
        <dbReference type="Proteomes" id="UP001085076"/>
    </source>
</evidence>
<reference evidence="2" key="2">
    <citation type="journal article" date="2022" name="Hortic Res">
        <title>The genome of Dioscorea zingiberensis sheds light on the biosynthesis, origin and evolution of the medicinally important diosgenin saponins.</title>
        <authorList>
            <person name="Li Y."/>
            <person name="Tan C."/>
            <person name="Li Z."/>
            <person name="Guo J."/>
            <person name="Li S."/>
            <person name="Chen X."/>
            <person name="Wang C."/>
            <person name="Dai X."/>
            <person name="Yang H."/>
            <person name="Song W."/>
            <person name="Hou L."/>
            <person name="Xu J."/>
            <person name="Tong Z."/>
            <person name="Xu A."/>
            <person name="Yuan X."/>
            <person name="Wang W."/>
            <person name="Yang Q."/>
            <person name="Chen L."/>
            <person name="Sun Z."/>
            <person name="Wang K."/>
            <person name="Pan B."/>
            <person name="Chen J."/>
            <person name="Bao Y."/>
            <person name="Liu F."/>
            <person name="Qi X."/>
            <person name="Gang D.R."/>
            <person name="Wen J."/>
            <person name="Li J."/>
        </authorList>
    </citation>
    <scope>NUCLEOTIDE SEQUENCE</scope>
    <source>
        <strain evidence="2">Dzin_1.0</strain>
    </source>
</reference>
<dbReference type="Proteomes" id="UP001085076">
    <property type="component" value="Miscellaneous, Linkage group lg04"/>
</dbReference>
<feature type="compositionally biased region" description="Low complexity" evidence="1">
    <location>
        <begin position="35"/>
        <end position="44"/>
    </location>
</feature>
<evidence type="ECO:0000256" key="1">
    <source>
        <dbReference type="SAM" id="MobiDB-lite"/>
    </source>
</evidence>
<reference evidence="2" key="1">
    <citation type="submission" date="2021-03" db="EMBL/GenBank/DDBJ databases">
        <authorList>
            <person name="Li Z."/>
            <person name="Yang C."/>
        </authorList>
    </citation>
    <scope>NUCLEOTIDE SEQUENCE</scope>
    <source>
        <strain evidence="2">Dzin_1.0</strain>
        <tissue evidence="2">Leaf</tissue>
    </source>
</reference>
<dbReference type="PANTHER" id="PTHR35318:SF2">
    <property type="entry name" value="OS08G0138900 PROTEIN"/>
    <property type="match status" value="1"/>
</dbReference>
<dbReference type="AlphaFoldDB" id="A0A9D5CMF4"/>
<dbReference type="PANTHER" id="PTHR35318">
    <property type="entry name" value="BNAA10G08410D PROTEIN"/>
    <property type="match status" value="1"/>
</dbReference>
<feature type="region of interest" description="Disordered" evidence="1">
    <location>
        <begin position="26"/>
        <end position="62"/>
    </location>
</feature>
<dbReference type="EMBL" id="JAGGNH010000004">
    <property type="protein sequence ID" value="KAJ0974830.1"/>
    <property type="molecule type" value="Genomic_DNA"/>
</dbReference>
<gene>
    <name evidence="2" type="ORF">J5N97_016795</name>
</gene>
<name>A0A9D5CMF4_9LILI</name>
<evidence type="ECO:0000313" key="2">
    <source>
        <dbReference type="EMBL" id="KAJ0974830.1"/>
    </source>
</evidence>
<keyword evidence="3" id="KW-1185">Reference proteome</keyword>
<organism evidence="2 3">
    <name type="scientific">Dioscorea zingiberensis</name>
    <dbReference type="NCBI Taxonomy" id="325984"/>
    <lineage>
        <taxon>Eukaryota</taxon>
        <taxon>Viridiplantae</taxon>
        <taxon>Streptophyta</taxon>
        <taxon>Embryophyta</taxon>
        <taxon>Tracheophyta</taxon>
        <taxon>Spermatophyta</taxon>
        <taxon>Magnoliopsida</taxon>
        <taxon>Liliopsida</taxon>
        <taxon>Dioscoreales</taxon>
        <taxon>Dioscoreaceae</taxon>
        <taxon>Dioscorea</taxon>
    </lineage>
</organism>
<proteinExistence type="predicted"/>
<protein>
    <submittedName>
        <fullName evidence="2">Uncharacterized protein</fullName>
    </submittedName>
</protein>
<sequence>MRFLELVPCRPCACGDAVLVHEPLKPQRLVSEDPSSAPSSLSRSAHARRWRGGAGPRGRPARWRPSLAAVYEDGVAAAKAAMSSRDRAAGSRAGSAPRLLRVDRDDGLRDYQFPTVGSAFAPATHFF</sequence>
<comment type="caution">
    <text evidence="2">The sequence shown here is derived from an EMBL/GenBank/DDBJ whole genome shotgun (WGS) entry which is preliminary data.</text>
</comment>